<name>A0A0E0PCZ2_ORYRU</name>
<accession>A0A0E0PCZ2</accession>
<dbReference type="EnsemblPlants" id="ORUFI04G24040.1">
    <property type="protein sequence ID" value="ORUFI04G24040.1"/>
    <property type="gene ID" value="ORUFI04G24040"/>
</dbReference>
<dbReference type="Proteomes" id="UP000008022">
    <property type="component" value="Unassembled WGS sequence"/>
</dbReference>
<evidence type="ECO:0000256" key="1">
    <source>
        <dbReference type="SAM" id="MobiDB-lite"/>
    </source>
</evidence>
<keyword evidence="3" id="KW-1185">Reference proteome</keyword>
<proteinExistence type="predicted"/>
<protein>
    <submittedName>
        <fullName evidence="2">Uncharacterized protein</fullName>
    </submittedName>
</protein>
<reference evidence="2" key="2">
    <citation type="submission" date="2015-06" db="UniProtKB">
        <authorList>
            <consortium name="EnsemblPlants"/>
        </authorList>
    </citation>
    <scope>IDENTIFICATION</scope>
</reference>
<feature type="region of interest" description="Disordered" evidence="1">
    <location>
        <begin position="166"/>
        <end position="190"/>
    </location>
</feature>
<evidence type="ECO:0000313" key="2">
    <source>
        <dbReference type="EnsemblPlants" id="ORUFI04G24040.1"/>
    </source>
</evidence>
<organism evidence="2 3">
    <name type="scientific">Oryza rufipogon</name>
    <name type="common">Brownbeard rice</name>
    <name type="synonym">Asian wild rice</name>
    <dbReference type="NCBI Taxonomy" id="4529"/>
    <lineage>
        <taxon>Eukaryota</taxon>
        <taxon>Viridiplantae</taxon>
        <taxon>Streptophyta</taxon>
        <taxon>Embryophyta</taxon>
        <taxon>Tracheophyta</taxon>
        <taxon>Spermatophyta</taxon>
        <taxon>Magnoliopsida</taxon>
        <taxon>Liliopsida</taxon>
        <taxon>Poales</taxon>
        <taxon>Poaceae</taxon>
        <taxon>BOP clade</taxon>
        <taxon>Oryzoideae</taxon>
        <taxon>Oryzeae</taxon>
        <taxon>Oryzinae</taxon>
        <taxon>Oryza</taxon>
    </lineage>
</organism>
<dbReference type="HOGENOM" id="CLU_058947_0_0_1"/>
<evidence type="ECO:0000313" key="3">
    <source>
        <dbReference type="Proteomes" id="UP000008022"/>
    </source>
</evidence>
<sequence>MAARPSLLRLLPPPALLRLPPPAPFTSVTAAATSATAAASSASASVTDRRLVRDRPLLLVRASSPPGLAAARLCLASPLRAHSLGEYASLILHREEEANQAFGSASCNCLFVLEYDNIDYILFIMSSTYSEKATRRPLRSCGAVLRTPLKSAIVAQPWCSVDGGMQPRDLRHSSEEASGDDGAGEAVSRCRREGVVAEPRRSLRGDQVGMWELQAVASTRSYYFLVAFAASALAPAGAGDDGQHVASRRTRTIAPSGAAMYSRDKYRGESAMAAWQEAYRAGPGWRGTCFC</sequence>
<reference evidence="3" key="1">
    <citation type="submission" date="2013-06" db="EMBL/GenBank/DDBJ databases">
        <authorList>
            <person name="Zhao Q."/>
        </authorList>
    </citation>
    <scope>NUCLEOTIDE SEQUENCE</scope>
    <source>
        <strain evidence="3">cv. W1943</strain>
    </source>
</reference>
<dbReference type="Gramene" id="ORUFI04G24040.1">
    <property type="protein sequence ID" value="ORUFI04G24040.1"/>
    <property type="gene ID" value="ORUFI04G24040"/>
</dbReference>
<dbReference type="AlphaFoldDB" id="A0A0E0PCZ2"/>